<proteinExistence type="predicted"/>
<dbReference type="PANTHER" id="PTHR24270">
    <property type="entry name" value="LOW-DENSITY LIPOPROTEIN RECEPTOR-RELATED"/>
    <property type="match status" value="1"/>
</dbReference>
<reference evidence="9" key="1">
    <citation type="submission" date="2021-02" db="EMBL/GenBank/DDBJ databases">
        <authorList>
            <person name="Nowell W R."/>
        </authorList>
    </citation>
    <scope>NUCLEOTIDE SEQUENCE</scope>
</reference>
<dbReference type="InterPro" id="IPR002172">
    <property type="entry name" value="LDrepeatLR_classA_rpt"/>
</dbReference>
<dbReference type="SUPFAM" id="SSF57424">
    <property type="entry name" value="LDL receptor-like module"/>
    <property type="match status" value="1"/>
</dbReference>
<dbReference type="Gene3D" id="4.10.400.10">
    <property type="entry name" value="Low-density Lipoprotein Receptor"/>
    <property type="match status" value="1"/>
</dbReference>
<dbReference type="PROSITE" id="PS50068">
    <property type="entry name" value="LDLRA_2"/>
    <property type="match status" value="1"/>
</dbReference>
<comment type="subcellular location">
    <subcellularLocation>
        <location evidence="1">Membrane</location>
        <topology evidence="1">Single-pass membrane protein</topology>
    </subcellularLocation>
</comment>
<keyword evidence="6 7" id="KW-1015">Disulfide bond</keyword>
<keyword evidence="4" id="KW-1133">Transmembrane helix</keyword>
<comment type="caution">
    <text evidence="7">Lacks conserved residue(s) required for the propagation of feature annotation.</text>
</comment>
<dbReference type="PRINTS" id="PR00261">
    <property type="entry name" value="LDLRECEPTOR"/>
</dbReference>
<dbReference type="Proteomes" id="UP000677228">
    <property type="component" value="Unassembled WGS sequence"/>
</dbReference>
<evidence type="ECO:0000256" key="7">
    <source>
        <dbReference type="PROSITE-ProRule" id="PRU00124"/>
    </source>
</evidence>
<gene>
    <name evidence="8" type="ORF">OVA965_LOCUS11069</name>
    <name evidence="9" type="ORF">TMI583_LOCUS11065</name>
</gene>
<dbReference type="SMART" id="SM00192">
    <property type="entry name" value="LDLa"/>
    <property type="match status" value="3"/>
</dbReference>
<feature type="disulfide bond" evidence="7">
    <location>
        <begin position="265"/>
        <end position="283"/>
    </location>
</feature>
<evidence type="ECO:0000313" key="10">
    <source>
        <dbReference type="Proteomes" id="UP000682733"/>
    </source>
</evidence>
<dbReference type="AlphaFoldDB" id="A0A8S2I2H4"/>
<keyword evidence="5" id="KW-0472">Membrane</keyword>
<dbReference type="InterPro" id="IPR050685">
    <property type="entry name" value="LDLR"/>
</dbReference>
<dbReference type="CDD" id="cd00112">
    <property type="entry name" value="LDLa"/>
    <property type="match status" value="1"/>
</dbReference>
<dbReference type="Proteomes" id="UP000682733">
    <property type="component" value="Unassembled WGS sequence"/>
</dbReference>
<evidence type="ECO:0000256" key="5">
    <source>
        <dbReference type="ARBA" id="ARBA00023136"/>
    </source>
</evidence>
<dbReference type="EMBL" id="CAJOBA010004208">
    <property type="protein sequence ID" value="CAF3706316.1"/>
    <property type="molecule type" value="Genomic_DNA"/>
</dbReference>
<evidence type="ECO:0000256" key="3">
    <source>
        <dbReference type="ARBA" id="ARBA00022737"/>
    </source>
</evidence>
<protein>
    <submittedName>
        <fullName evidence="9">Uncharacterized protein</fullName>
    </submittedName>
</protein>
<keyword evidence="3" id="KW-0677">Repeat</keyword>
<keyword evidence="2" id="KW-0812">Transmembrane</keyword>
<comment type="caution">
    <text evidence="9">The sequence shown here is derived from an EMBL/GenBank/DDBJ whole genome shotgun (WGS) entry which is preliminary data.</text>
</comment>
<dbReference type="InterPro" id="IPR036055">
    <property type="entry name" value="LDL_receptor-like_sf"/>
</dbReference>
<sequence length="513" mass="60081">MWTLSNGHCLSNVSLEKNPEDMTDYDEKCIFLLKLLLIRKHDEFFYYWNEKLISDCEGSYEADQKRIYYPRGHILTPYILTVYFILNDTKLPVLFTIYNGTIKCRGYQAISNQQGILIADWDHVIKDSLEEDSNPIRLAEDEAITAQCLSHQKHRFNCLRDELTCLLPSAIGDGHNHCKEHQDETNEEKRLDLTKDYKCQRRHTSECKRLKNYIIESWQVATGENKRQQILFRQYCDSLWDFPMGYDEQSFLCRKWQCPKEYYQCESGQCIPTNWVLNRIWDCSDASDEIGVLTVIKQSKHNTALQLDISQKLFSLVLYSSISRFPLNLCHHLEEYGCILANVQNPLNFTLNHVCIAKSKIGDGQIDCYGGLDERNVLGCGGNINKQRGFDFHCHVEQCISYKHQCRERCWNGEDKLLCEEIPKFNQQECAKKPDDSPPIAYNETRCYGGIECKPFGLDEYYCDDSDNVPYRFHAWTKFSATILHLPIYPSTIVYNKKEWPLVFARKSFRDFQ</sequence>
<dbReference type="GO" id="GO:0016192">
    <property type="term" value="P:vesicle-mediated transport"/>
    <property type="evidence" value="ECO:0007669"/>
    <property type="project" value="UniProtKB-ARBA"/>
</dbReference>
<accession>A0A8S2I2H4</accession>
<organism evidence="9 10">
    <name type="scientific">Didymodactylos carnosus</name>
    <dbReference type="NCBI Taxonomy" id="1234261"/>
    <lineage>
        <taxon>Eukaryota</taxon>
        <taxon>Metazoa</taxon>
        <taxon>Spiralia</taxon>
        <taxon>Gnathifera</taxon>
        <taxon>Rotifera</taxon>
        <taxon>Eurotatoria</taxon>
        <taxon>Bdelloidea</taxon>
        <taxon>Philodinida</taxon>
        <taxon>Philodinidae</taxon>
        <taxon>Didymodactylos</taxon>
    </lineage>
</organism>
<evidence type="ECO:0000256" key="1">
    <source>
        <dbReference type="ARBA" id="ARBA00004167"/>
    </source>
</evidence>
<feature type="disulfide bond" evidence="7">
    <location>
        <begin position="258"/>
        <end position="270"/>
    </location>
</feature>
<evidence type="ECO:0000256" key="6">
    <source>
        <dbReference type="ARBA" id="ARBA00023157"/>
    </source>
</evidence>
<dbReference type="EMBL" id="CAJNOK010004206">
    <property type="protein sequence ID" value="CAF0929495.1"/>
    <property type="molecule type" value="Genomic_DNA"/>
</dbReference>
<dbReference type="Pfam" id="PF00057">
    <property type="entry name" value="Ldl_recept_a"/>
    <property type="match status" value="1"/>
</dbReference>
<evidence type="ECO:0000313" key="9">
    <source>
        <dbReference type="EMBL" id="CAF3706316.1"/>
    </source>
</evidence>
<evidence type="ECO:0000256" key="2">
    <source>
        <dbReference type="ARBA" id="ARBA00022692"/>
    </source>
</evidence>
<evidence type="ECO:0000256" key="4">
    <source>
        <dbReference type="ARBA" id="ARBA00022989"/>
    </source>
</evidence>
<evidence type="ECO:0000313" key="8">
    <source>
        <dbReference type="EMBL" id="CAF0929495.1"/>
    </source>
</evidence>
<name>A0A8S2I2H4_9BILA</name>
<dbReference type="GO" id="GO:0005886">
    <property type="term" value="C:plasma membrane"/>
    <property type="evidence" value="ECO:0007669"/>
    <property type="project" value="TreeGrafter"/>
</dbReference>